<feature type="compositionally biased region" description="Basic and acidic residues" evidence="1">
    <location>
        <begin position="89"/>
        <end position="100"/>
    </location>
</feature>
<reference evidence="3 4" key="1">
    <citation type="journal article" date="2017" name="BMC Genomics">
        <title>Chromosome level assembly and secondary metabolite potential of the parasitic fungus Cordyceps militaris.</title>
        <authorList>
            <person name="Kramer G.J."/>
            <person name="Nodwell J.R."/>
        </authorList>
    </citation>
    <scope>NUCLEOTIDE SEQUENCE [LARGE SCALE GENOMIC DNA]</scope>
    <source>
        <strain evidence="3 4">ATCC 34164</strain>
    </source>
</reference>
<dbReference type="GO" id="GO:0005096">
    <property type="term" value="F:GTPase activator activity"/>
    <property type="evidence" value="ECO:0007669"/>
    <property type="project" value="InterPro"/>
</dbReference>
<dbReference type="PANTHER" id="PTHR31441:SF2">
    <property type="entry name" value="FOLLICULIN"/>
    <property type="match status" value="1"/>
</dbReference>
<evidence type="ECO:0000313" key="4">
    <source>
        <dbReference type="Proteomes" id="UP000323067"/>
    </source>
</evidence>
<dbReference type="InterPro" id="IPR037521">
    <property type="entry name" value="FLCN/SMCR8_DENN"/>
</dbReference>
<evidence type="ECO:0000313" key="3">
    <source>
        <dbReference type="EMBL" id="ATY66600.1"/>
    </source>
</evidence>
<feature type="compositionally biased region" description="Polar residues" evidence="1">
    <location>
        <begin position="115"/>
        <end position="130"/>
    </location>
</feature>
<feature type="region of interest" description="Disordered" evidence="1">
    <location>
        <begin position="340"/>
        <end position="366"/>
    </location>
</feature>
<dbReference type="EMBL" id="CP023327">
    <property type="protein sequence ID" value="ATY66600.1"/>
    <property type="molecule type" value="Genomic_DNA"/>
</dbReference>
<dbReference type="AlphaFoldDB" id="A0A2H4SU19"/>
<dbReference type="VEuPathDB" id="FungiDB:CCM_03829"/>
<dbReference type="Pfam" id="PF11704">
    <property type="entry name" value="Folliculin"/>
    <property type="match status" value="1"/>
</dbReference>
<protein>
    <submittedName>
        <fullName evidence="3">Required for amino acid permease transport from the Golgi to the cell surface</fullName>
    </submittedName>
</protein>
<dbReference type="InterPro" id="IPR021713">
    <property type="entry name" value="Folliculin"/>
</dbReference>
<accession>A0A2H4SU19</accession>
<feature type="domain" description="UDENN FLCN/SMCR8-type" evidence="2">
    <location>
        <begin position="184"/>
        <end position="432"/>
    </location>
</feature>
<feature type="compositionally biased region" description="Low complexity" evidence="1">
    <location>
        <begin position="340"/>
        <end position="352"/>
    </location>
</feature>
<evidence type="ECO:0000259" key="2">
    <source>
        <dbReference type="PROSITE" id="PS51834"/>
    </source>
</evidence>
<dbReference type="Proteomes" id="UP000323067">
    <property type="component" value="Chromosome ii"/>
</dbReference>
<dbReference type="VEuPathDB" id="FungiDB:A9K55_000987"/>
<dbReference type="PANTHER" id="PTHR31441">
    <property type="entry name" value="FOLLICULIN FAMILY MEMBER"/>
    <property type="match status" value="1"/>
</dbReference>
<proteinExistence type="predicted"/>
<dbReference type="InterPro" id="IPR037520">
    <property type="entry name" value="Folliculin/SMCR8_longin"/>
</dbReference>
<evidence type="ECO:0000256" key="1">
    <source>
        <dbReference type="SAM" id="MobiDB-lite"/>
    </source>
</evidence>
<dbReference type="GO" id="GO:0005829">
    <property type="term" value="C:cytosol"/>
    <property type="evidence" value="ECO:0007669"/>
    <property type="project" value="TreeGrafter"/>
</dbReference>
<feature type="compositionally biased region" description="Low complexity" evidence="1">
    <location>
        <begin position="177"/>
        <end position="191"/>
    </location>
</feature>
<name>A0A2H4SU19_CORMI</name>
<dbReference type="OrthoDB" id="5599713at2759"/>
<dbReference type="PROSITE" id="PS51834">
    <property type="entry name" value="DENN_FLCN_SMCR8"/>
    <property type="match status" value="1"/>
</dbReference>
<organism evidence="3 4">
    <name type="scientific">Cordyceps militaris</name>
    <name type="common">Caterpillar fungus</name>
    <name type="synonym">Clavaria militaris</name>
    <dbReference type="NCBI Taxonomy" id="73501"/>
    <lineage>
        <taxon>Eukaryota</taxon>
        <taxon>Fungi</taxon>
        <taxon>Dikarya</taxon>
        <taxon>Ascomycota</taxon>
        <taxon>Pezizomycotina</taxon>
        <taxon>Sordariomycetes</taxon>
        <taxon>Hypocreomycetidae</taxon>
        <taxon>Hypocreales</taxon>
        <taxon>Cordycipitaceae</taxon>
        <taxon>Cordyceps</taxon>
    </lineage>
</organism>
<gene>
    <name evidence="3" type="ORF">A9K55_000987</name>
</gene>
<feature type="region of interest" description="Disordered" evidence="1">
    <location>
        <begin position="15"/>
        <end position="191"/>
    </location>
</feature>
<sequence>MVTEGLQAACTACFEEPLKSNGPPRSNPAGNSQDAKGPRSGSIVAFEHEGKPRRSAMRSPSANSPSSSPVLETPPESPRSVYQNSGRESNFRRTYDETVTRKQGPCDNCAMTLPRRQNSPKAPSDNTPTLRTRAPAERVYGSPGRAGSPRSQCSSDTDGDRDVPRRPRARTSAQPGSSRTTSCSSNSTTSDRASSHVHYIDYTSTHEPVLGHSFSLIRASCLRALSFETLPRAPATSIPILPPPNSAPAFVTTQSAGSAATGGPIFFGDAVAGYTTAYIFRIPDVHARGHKRVYAFLALSTHKERLAMKTYTVISNAFRDLAGWIQQLVEAEAERVADPLTTGSASGSLGSADVSPAPPSQSAFDSSAAVDRSASSFLTGGSGFTRRMGGSGSASSLKARGLAELAGQPDIFIELHKRFVQLLFEIGVALNS</sequence>
<feature type="compositionally biased region" description="Low complexity" evidence="1">
    <location>
        <begin position="57"/>
        <end position="69"/>
    </location>
</feature>
<dbReference type="GO" id="GO:1904263">
    <property type="term" value="P:positive regulation of TORC1 signaling"/>
    <property type="evidence" value="ECO:0007669"/>
    <property type="project" value="TreeGrafter"/>
</dbReference>